<dbReference type="PANTHER" id="PTHR36852:SF1">
    <property type="entry name" value="PROTEIN GVPL 2"/>
    <property type="match status" value="1"/>
</dbReference>
<dbReference type="GO" id="GO:0031411">
    <property type="term" value="C:gas vesicle"/>
    <property type="evidence" value="ECO:0007669"/>
    <property type="project" value="UniProtKB-SubCell"/>
</dbReference>
<evidence type="ECO:0008006" key="5">
    <source>
        <dbReference type="Google" id="ProtNLM"/>
    </source>
</evidence>
<comment type="caution">
    <text evidence="4">The sequence shown here is derived from an EMBL/GenBank/DDBJ whole genome shotgun (WGS) entry which is preliminary data.</text>
</comment>
<dbReference type="Pfam" id="PF06386">
    <property type="entry name" value="GvpL_GvpF"/>
    <property type="match status" value="1"/>
</dbReference>
<evidence type="ECO:0000256" key="2">
    <source>
        <dbReference type="ARBA" id="ARBA00035108"/>
    </source>
</evidence>
<proteinExistence type="inferred from homology"/>
<evidence type="ECO:0000256" key="1">
    <source>
        <dbReference type="ARBA" id="ARBA00022987"/>
    </source>
</evidence>
<accession>A0A1E5QKT2</accession>
<reference evidence="4" key="1">
    <citation type="submission" date="2016-09" db="EMBL/GenBank/DDBJ databases">
        <title>Draft genome of thermotolerant cyanobacterium Desertifilum sp. strain IPPAS B-1220.</title>
        <authorList>
            <person name="Sinetova M.A."/>
            <person name="Bolakhan K."/>
            <person name="Zayadan B.K."/>
            <person name="Mironov K.S."/>
            <person name="Ustinova V."/>
            <person name="Kupriyanova E.V."/>
            <person name="Sidorov R.A."/>
            <person name="Skrypnik A.N."/>
            <person name="Gogoleva N.E."/>
            <person name="Gogolev Y.V."/>
            <person name="Los D.A."/>
        </authorList>
    </citation>
    <scope>NUCLEOTIDE SEQUENCE [LARGE SCALE GENOMIC DNA]</scope>
    <source>
        <strain evidence="4">IPPAS B-1220</strain>
    </source>
</reference>
<dbReference type="PANTHER" id="PTHR36852">
    <property type="entry name" value="PROTEIN GVPL 2"/>
    <property type="match status" value="1"/>
</dbReference>
<dbReference type="RefSeq" id="WP_069967186.1">
    <property type="nucleotide sequence ID" value="NZ_CM124774.1"/>
</dbReference>
<dbReference type="GO" id="GO:0031412">
    <property type="term" value="P:gas vesicle organization"/>
    <property type="evidence" value="ECO:0007669"/>
    <property type="project" value="InterPro"/>
</dbReference>
<evidence type="ECO:0000313" key="4">
    <source>
        <dbReference type="EMBL" id="OEJ75187.1"/>
    </source>
</evidence>
<evidence type="ECO:0000256" key="3">
    <source>
        <dbReference type="ARBA" id="ARBA00035643"/>
    </source>
</evidence>
<dbReference type="OrthoDB" id="561431at2"/>
<comment type="similarity">
    <text evidence="3">Belongs to the gas vesicle GvpF/GvpL family.</text>
</comment>
<dbReference type="EMBL" id="MJGC01000053">
    <property type="protein sequence ID" value="OEJ75187.1"/>
    <property type="molecule type" value="Genomic_DNA"/>
</dbReference>
<keyword evidence="1" id="KW-0304">Gas vesicle</keyword>
<protein>
    <recommendedName>
        <fullName evidence="5">Gas vesicle protein</fullName>
    </recommendedName>
</protein>
<sequence length="227" mass="26162">MYVYAFIQTPSQEIELPQGIVGKLEIVSWEGLAAVVEAEISPAKIDAIAKDDELLKHAYITHGLVTYQLFQIVTILPLKFYHCFADLASLKSHLQSHYQTYLQSLKRFENRGEYLIKLTPQDPPSASISTEAKGRDYFLAKKQVIQQQQDFRQQQADEQNLLVQQVEQAYPDVVIRENQICILTHRQAEFELQQTVENWRNICPTWELELSEAIPPYDFLSLEGTGF</sequence>
<comment type="subcellular location">
    <subcellularLocation>
        <location evidence="2">Gas vesicle</location>
    </subcellularLocation>
</comment>
<dbReference type="InterPro" id="IPR009430">
    <property type="entry name" value="GvpL/GvpF"/>
</dbReference>
<gene>
    <name evidence="4" type="ORF">BH720_10710</name>
</gene>
<organism evidence="4">
    <name type="scientific">Desertifilum tharense IPPAS B-1220</name>
    <dbReference type="NCBI Taxonomy" id="1781255"/>
    <lineage>
        <taxon>Bacteria</taxon>
        <taxon>Bacillati</taxon>
        <taxon>Cyanobacteriota</taxon>
        <taxon>Cyanophyceae</taxon>
        <taxon>Desertifilales</taxon>
        <taxon>Desertifilaceae</taxon>
        <taxon>Desertifilum</taxon>
    </lineage>
</organism>
<dbReference type="AlphaFoldDB" id="A0A1E5QKT2"/>
<name>A0A1E5QKT2_9CYAN</name>